<keyword evidence="1" id="KW-0732">Signal</keyword>
<feature type="domain" description="Rhamnogalacturonase A/B/Epimerase-like pectate lyase" evidence="2">
    <location>
        <begin position="67"/>
        <end position="287"/>
    </location>
</feature>
<feature type="chain" id="PRO_5004109439" evidence="1">
    <location>
        <begin position="22"/>
        <end position="797"/>
    </location>
</feature>
<dbReference type="PANTHER" id="PTHR33928:SF2">
    <property type="entry name" value="PECTATE LYASE SUPERFAMILY PROTEIN DOMAIN-CONTAINING PROTEIN-RELATED"/>
    <property type="match status" value="1"/>
</dbReference>
<dbReference type="Proteomes" id="UP000016933">
    <property type="component" value="Unassembled WGS sequence"/>
</dbReference>
<dbReference type="Gene3D" id="2.160.20.10">
    <property type="entry name" value="Single-stranded right-handed beta-helix, Pectin lyase-like"/>
    <property type="match status" value="2"/>
</dbReference>
<feature type="domain" description="Rhamnogalacturonase A/B/Epimerase-like pectate lyase" evidence="2">
    <location>
        <begin position="420"/>
        <end position="480"/>
    </location>
</feature>
<dbReference type="OrthoDB" id="1046782at2759"/>
<dbReference type="AlphaFoldDB" id="N1PYK9"/>
<evidence type="ECO:0000259" key="2">
    <source>
        <dbReference type="Pfam" id="PF12708"/>
    </source>
</evidence>
<evidence type="ECO:0000313" key="4">
    <source>
        <dbReference type="Proteomes" id="UP000016933"/>
    </source>
</evidence>
<dbReference type="SUPFAM" id="SSF51126">
    <property type="entry name" value="Pectin lyase-like"/>
    <property type="match status" value="2"/>
</dbReference>
<dbReference type="eggNOG" id="ENOG502QV54">
    <property type="taxonomic scope" value="Eukaryota"/>
</dbReference>
<dbReference type="PANTHER" id="PTHR33928">
    <property type="entry name" value="POLYGALACTURONASE QRT3"/>
    <property type="match status" value="1"/>
</dbReference>
<reference evidence="4" key="1">
    <citation type="journal article" date="2012" name="PLoS Genet.">
        <title>The genomes of the fungal plant pathogens Cladosporium fulvum and Dothistroma septosporum reveal adaptation to different hosts and lifestyles but also signatures of common ancestry.</title>
        <authorList>
            <person name="de Wit P.J.G.M."/>
            <person name="van der Burgt A."/>
            <person name="Oekmen B."/>
            <person name="Stergiopoulos I."/>
            <person name="Abd-Elsalam K.A."/>
            <person name="Aerts A.L."/>
            <person name="Bahkali A.H."/>
            <person name="Beenen H.G."/>
            <person name="Chettri P."/>
            <person name="Cox M.P."/>
            <person name="Datema E."/>
            <person name="de Vries R.P."/>
            <person name="Dhillon B."/>
            <person name="Ganley A.R."/>
            <person name="Griffiths S.A."/>
            <person name="Guo Y."/>
            <person name="Hamelin R.C."/>
            <person name="Henrissat B."/>
            <person name="Kabir M.S."/>
            <person name="Jashni M.K."/>
            <person name="Kema G."/>
            <person name="Klaubauf S."/>
            <person name="Lapidus A."/>
            <person name="Levasseur A."/>
            <person name="Lindquist E."/>
            <person name="Mehrabi R."/>
            <person name="Ohm R.A."/>
            <person name="Owen T.J."/>
            <person name="Salamov A."/>
            <person name="Schwelm A."/>
            <person name="Schijlen E."/>
            <person name="Sun H."/>
            <person name="van den Burg H.A."/>
            <person name="van Ham R.C.H.J."/>
            <person name="Zhang S."/>
            <person name="Goodwin S.B."/>
            <person name="Grigoriev I.V."/>
            <person name="Collemare J."/>
            <person name="Bradshaw R.E."/>
        </authorList>
    </citation>
    <scope>NUCLEOTIDE SEQUENCE [LARGE SCALE GENOMIC DNA]</scope>
    <source>
        <strain evidence="4">NZE10 / CBS 128990</strain>
    </source>
</reference>
<evidence type="ECO:0000313" key="3">
    <source>
        <dbReference type="EMBL" id="EME47490.1"/>
    </source>
</evidence>
<dbReference type="CDD" id="cd23668">
    <property type="entry name" value="GH55_beta13glucanase-like"/>
    <property type="match status" value="1"/>
</dbReference>
<dbReference type="InterPro" id="IPR011050">
    <property type="entry name" value="Pectin_lyase_fold/virulence"/>
</dbReference>
<accession>N1PYK9</accession>
<keyword evidence="3" id="KW-0378">Hydrolase</keyword>
<sequence length="797" mass="85915">MFSTRSIALLATALCAIHSHAPSIRVAAIPAPIPQATQSAGTSTYWLENIDHNGTVWGNDDASYNIFRNVVTEFQADNTGKTDATEAIQNAIAAGSRCGFPCNSSTILPAIVYFPAGTYLVSKPIKMYYMTQLIGDATQKPTIAASGNFAGMAVLDADPYEDSGQSWYINQNNFFRQVRNFKIDLTGSTDTATGIHWQVAQATSLQNIDFVMEKGSNQQGIFMDNGSGGWMSDLTFTGGKYGAFLGSQQFTSRNLVFTDCSTAIFMNWNWGWTLSNISISGSETGIDMSNSPANQTVGSVLLADSTITSTVYGIKSAYGGNETSNINIPATGGTIVLDNVDMTGVTGAAVYQNATGKVILEGGQKIDAWAQGNGATQSSKSSSDARAITAPIKAQSLLDSDGKIFGRSKPQYEDVPVANFISAKASGCTGDGVTDDTAAFQAFLNKVKDTQNAIGWIEHGAYLIKDTITVGAGTKIVGQIWPLIMADGAAFNDENNPKPVLQVGKRGGEKGSVEMSDLILQTKGPAPGAIMMEWNLQSEQGQAGIWDVQTRVGGSKGTELSQEQCPGNPVGVEPTDACKGVFLMFHARPEASGIYLENVWNWVADHDLDQNNQTQISIFSARGTLFQNKGPAWLWGHASEHSAIYNYQFDGVEALFGGFLQSETPYYQPNPEVPQPFQFNSAYDDPTFTICQNSTGAAVPCKDSWGLRIVNSRNVLIYATGFYSFFNNYAQKCVWEHNCQENMIRIQSSQVDMYTVTTKAAVNMIQDDAVGSPILGADNRNVFGDTLAYYFTGHKSQ</sequence>
<dbReference type="HOGENOM" id="CLU_002540_2_1_1"/>
<keyword evidence="4" id="KW-1185">Reference proteome</keyword>
<evidence type="ECO:0000256" key="1">
    <source>
        <dbReference type="SAM" id="SignalP"/>
    </source>
</evidence>
<reference evidence="3 4" key="2">
    <citation type="journal article" date="2012" name="PLoS Pathog.">
        <title>Diverse lifestyles and strategies of plant pathogenesis encoded in the genomes of eighteen Dothideomycetes fungi.</title>
        <authorList>
            <person name="Ohm R.A."/>
            <person name="Feau N."/>
            <person name="Henrissat B."/>
            <person name="Schoch C.L."/>
            <person name="Horwitz B.A."/>
            <person name="Barry K.W."/>
            <person name="Condon B.J."/>
            <person name="Copeland A.C."/>
            <person name="Dhillon B."/>
            <person name="Glaser F."/>
            <person name="Hesse C.N."/>
            <person name="Kosti I."/>
            <person name="LaButti K."/>
            <person name="Lindquist E.A."/>
            <person name="Lucas S."/>
            <person name="Salamov A.A."/>
            <person name="Bradshaw R.E."/>
            <person name="Ciuffetti L."/>
            <person name="Hamelin R.C."/>
            <person name="Kema G.H.J."/>
            <person name="Lawrence C."/>
            <person name="Scott J.A."/>
            <person name="Spatafora J.W."/>
            <person name="Turgeon B.G."/>
            <person name="de Wit P.J.G.M."/>
            <person name="Zhong S."/>
            <person name="Goodwin S.B."/>
            <person name="Grigoriev I.V."/>
        </authorList>
    </citation>
    <scope>NUCLEOTIDE SEQUENCE [LARGE SCALE GENOMIC DNA]</scope>
    <source>
        <strain evidence="4">NZE10 / CBS 128990</strain>
    </source>
</reference>
<protein>
    <submittedName>
        <fullName evidence="3">Glycoside hydrolase family 55 protein</fullName>
    </submittedName>
</protein>
<dbReference type="GO" id="GO:0004650">
    <property type="term" value="F:polygalacturonase activity"/>
    <property type="evidence" value="ECO:0007669"/>
    <property type="project" value="InterPro"/>
</dbReference>
<dbReference type="InterPro" id="IPR024535">
    <property type="entry name" value="RHGA/B-epi-like_pectate_lyase"/>
</dbReference>
<name>N1PYK9_DOTSN</name>
<dbReference type="EMBL" id="KB446536">
    <property type="protein sequence ID" value="EME47490.1"/>
    <property type="molecule type" value="Genomic_DNA"/>
</dbReference>
<dbReference type="Pfam" id="PF12708">
    <property type="entry name" value="Pect-lyase_RHGA_epim"/>
    <property type="match status" value="2"/>
</dbReference>
<proteinExistence type="predicted"/>
<dbReference type="STRING" id="675120.N1PYK9"/>
<dbReference type="InterPro" id="IPR039279">
    <property type="entry name" value="QRT3-like"/>
</dbReference>
<dbReference type="OMA" id="AVFMNWN"/>
<gene>
    <name evidence="3" type="ORF">DOTSEDRAFT_69434</name>
</gene>
<organism evidence="3 4">
    <name type="scientific">Dothistroma septosporum (strain NZE10 / CBS 128990)</name>
    <name type="common">Red band needle blight fungus</name>
    <name type="synonym">Mycosphaerella pini</name>
    <dbReference type="NCBI Taxonomy" id="675120"/>
    <lineage>
        <taxon>Eukaryota</taxon>
        <taxon>Fungi</taxon>
        <taxon>Dikarya</taxon>
        <taxon>Ascomycota</taxon>
        <taxon>Pezizomycotina</taxon>
        <taxon>Dothideomycetes</taxon>
        <taxon>Dothideomycetidae</taxon>
        <taxon>Mycosphaerellales</taxon>
        <taxon>Mycosphaerellaceae</taxon>
        <taxon>Dothistroma</taxon>
    </lineage>
</organism>
<dbReference type="InterPro" id="IPR012334">
    <property type="entry name" value="Pectin_lyas_fold"/>
</dbReference>
<feature type="signal peptide" evidence="1">
    <location>
        <begin position="1"/>
        <end position="21"/>
    </location>
</feature>